<protein>
    <submittedName>
        <fullName evidence="1">Uncharacterized protein</fullName>
    </submittedName>
</protein>
<sequence>MFRFWVKHNKLLNNNKIINLKTFPLTNILVNQNQNTFKLVLAISFRKLQIKLFGYNIHLSLTNGINIEYKYNY</sequence>
<gene>
    <name evidence="1" type="ORF">PPENT_87.1.T0490161</name>
</gene>
<comment type="caution">
    <text evidence="1">The sequence shown here is derived from an EMBL/GenBank/DDBJ whole genome shotgun (WGS) entry which is preliminary data.</text>
</comment>
<evidence type="ECO:0000313" key="2">
    <source>
        <dbReference type="Proteomes" id="UP000689195"/>
    </source>
</evidence>
<organism evidence="1 2">
    <name type="scientific">Paramecium pentaurelia</name>
    <dbReference type="NCBI Taxonomy" id="43138"/>
    <lineage>
        <taxon>Eukaryota</taxon>
        <taxon>Sar</taxon>
        <taxon>Alveolata</taxon>
        <taxon>Ciliophora</taxon>
        <taxon>Intramacronucleata</taxon>
        <taxon>Oligohymenophorea</taxon>
        <taxon>Peniculida</taxon>
        <taxon>Parameciidae</taxon>
        <taxon>Paramecium</taxon>
    </lineage>
</organism>
<dbReference type="AlphaFoldDB" id="A0A8S1UTE7"/>
<dbReference type="EMBL" id="CAJJDO010000049">
    <property type="protein sequence ID" value="CAD8168528.1"/>
    <property type="molecule type" value="Genomic_DNA"/>
</dbReference>
<proteinExistence type="predicted"/>
<name>A0A8S1UTE7_9CILI</name>
<evidence type="ECO:0000313" key="1">
    <source>
        <dbReference type="EMBL" id="CAD8168528.1"/>
    </source>
</evidence>
<accession>A0A8S1UTE7</accession>
<dbReference type="Proteomes" id="UP000689195">
    <property type="component" value="Unassembled WGS sequence"/>
</dbReference>
<reference evidence="1" key="1">
    <citation type="submission" date="2021-01" db="EMBL/GenBank/DDBJ databases">
        <authorList>
            <consortium name="Genoscope - CEA"/>
            <person name="William W."/>
        </authorList>
    </citation>
    <scope>NUCLEOTIDE SEQUENCE</scope>
</reference>
<keyword evidence="2" id="KW-1185">Reference proteome</keyword>